<gene>
    <name evidence="3" type="ORF">OC846_000631</name>
</gene>
<dbReference type="AlphaFoldDB" id="A0AAN6GU45"/>
<name>A0AAN6GU45_9BASI</name>
<feature type="compositionally biased region" description="Low complexity" evidence="2">
    <location>
        <begin position="10"/>
        <end position="23"/>
    </location>
</feature>
<feature type="compositionally biased region" description="Basic and acidic residues" evidence="2">
    <location>
        <begin position="159"/>
        <end position="170"/>
    </location>
</feature>
<feature type="compositionally biased region" description="Polar residues" evidence="2">
    <location>
        <begin position="144"/>
        <end position="153"/>
    </location>
</feature>
<organism evidence="3 4">
    <name type="scientific">Tilletia horrida</name>
    <dbReference type="NCBI Taxonomy" id="155126"/>
    <lineage>
        <taxon>Eukaryota</taxon>
        <taxon>Fungi</taxon>
        <taxon>Dikarya</taxon>
        <taxon>Basidiomycota</taxon>
        <taxon>Ustilaginomycotina</taxon>
        <taxon>Exobasidiomycetes</taxon>
        <taxon>Tilletiales</taxon>
        <taxon>Tilletiaceae</taxon>
        <taxon>Tilletia</taxon>
    </lineage>
</organism>
<dbReference type="Proteomes" id="UP001176517">
    <property type="component" value="Unassembled WGS sequence"/>
</dbReference>
<evidence type="ECO:0000313" key="3">
    <source>
        <dbReference type="EMBL" id="KAK0557181.1"/>
    </source>
</evidence>
<keyword evidence="1" id="KW-0175">Coiled coil</keyword>
<feature type="region of interest" description="Disordered" evidence="2">
    <location>
        <begin position="137"/>
        <end position="175"/>
    </location>
</feature>
<evidence type="ECO:0000256" key="2">
    <source>
        <dbReference type="SAM" id="MobiDB-lite"/>
    </source>
</evidence>
<evidence type="ECO:0000256" key="1">
    <source>
        <dbReference type="SAM" id="Coils"/>
    </source>
</evidence>
<reference evidence="3" key="1">
    <citation type="journal article" date="2023" name="PhytoFront">
        <title>Draft Genome Resources of Seven Strains of Tilletia horrida, Causal Agent of Kernel Smut of Rice.</title>
        <authorList>
            <person name="Khanal S."/>
            <person name="Antony Babu S."/>
            <person name="Zhou X.G."/>
        </authorList>
    </citation>
    <scope>NUCLEOTIDE SEQUENCE</scope>
    <source>
        <strain evidence="3">TX6</strain>
    </source>
</reference>
<proteinExistence type="predicted"/>
<comment type="caution">
    <text evidence="3">The sequence shown here is derived from an EMBL/GenBank/DDBJ whole genome shotgun (WGS) entry which is preliminary data.</text>
</comment>
<dbReference type="EMBL" id="JAPDMZ010000007">
    <property type="protein sequence ID" value="KAK0557181.1"/>
    <property type="molecule type" value="Genomic_DNA"/>
</dbReference>
<protein>
    <submittedName>
        <fullName evidence="3">Uncharacterized protein</fullName>
    </submittedName>
</protein>
<sequence length="374" mass="41464">MPVTTRKQRAAAPASIIVPAPMRNAHRRRARTSASAPHVASAALPSSAMGSDQQQQHENSESRPPSFSTPSTLQDTSDALVEGAAATVVPERSTISATTEVAATSASASLGWSDLFEDEANDVDVGLNLSPRRRPFGSLPALGSHQTHTSPFNGASMRGHTESDFDRDNAAGDPDNWEEVTAENLETNENLGDDKGSMTERDSRLLWLTTVKALEYLDEQEDCKYVFDDRKRSRIIREKYWKIVRDAAKFSHRTGVEIFLAAGRPTASKDGIKQHIFASAGLCNPVNECLHKAVKEMTATWTNSLNTYREALIKSNREQNERIQQQQTQFLADQRRIREQEDELTRRQLALNALQQEMDLLRARTTESASSTAL</sequence>
<feature type="region of interest" description="Disordered" evidence="2">
    <location>
        <begin position="1"/>
        <end position="75"/>
    </location>
</feature>
<evidence type="ECO:0000313" key="4">
    <source>
        <dbReference type="Proteomes" id="UP001176517"/>
    </source>
</evidence>
<keyword evidence="4" id="KW-1185">Reference proteome</keyword>
<feature type="compositionally biased region" description="Polar residues" evidence="2">
    <location>
        <begin position="48"/>
        <end position="75"/>
    </location>
</feature>
<accession>A0AAN6GU45</accession>
<feature type="coiled-coil region" evidence="1">
    <location>
        <begin position="309"/>
        <end position="364"/>
    </location>
</feature>